<proteinExistence type="predicted"/>
<dbReference type="STRING" id="575540.Isop_1105"/>
<dbReference type="Proteomes" id="UP000008631">
    <property type="component" value="Chromosome"/>
</dbReference>
<feature type="compositionally biased region" description="Polar residues" evidence="1">
    <location>
        <begin position="101"/>
        <end position="122"/>
    </location>
</feature>
<reference key="1">
    <citation type="submission" date="2010-11" db="EMBL/GenBank/DDBJ databases">
        <title>The complete sequence of chromosome of Isophaera pallida ATCC 43644.</title>
        <authorList>
            <consortium name="US DOE Joint Genome Institute (JGI-PGF)"/>
            <person name="Lucas S."/>
            <person name="Copeland A."/>
            <person name="Lapidus A."/>
            <person name="Bruce D."/>
            <person name="Goodwin L."/>
            <person name="Pitluck S."/>
            <person name="Kyrpides N."/>
            <person name="Mavromatis K."/>
            <person name="Pagani I."/>
            <person name="Ivanova N."/>
            <person name="Saunders E."/>
            <person name="Brettin T."/>
            <person name="Detter J.C."/>
            <person name="Han C."/>
            <person name="Tapia R."/>
            <person name="Land M."/>
            <person name="Hauser L."/>
            <person name="Markowitz V."/>
            <person name="Cheng J.-F."/>
            <person name="Hugenholtz P."/>
            <person name="Woyke T."/>
            <person name="Wu D."/>
            <person name="Eisen J.A."/>
        </authorList>
    </citation>
    <scope>NUCLEOTIDE SEQUENCE</scope>
    <source>
        <strain>ATCC 43644</strain>
    </source>
</reference>
<sequence length="136" mass="14928">MATPTFRTTTGILVLTPIASKRHSTRNPLHLLVLPSTEISIGRRIASRRFGLLASSPARIAGVRCLHLYRVEEAPLTTRLVIDPADLVAPRHHRVTLLDPCSSSPPSTQAPRRFLSTATNPRGSRWTDQIDPVPLA</sequence>
<gene>
    <name evidence="2" type="ordered locus">Isop_1105</name>
</gene>
<dbReference type="EMBL" id="CP002353">
    <property type="protein sequence ID" value="ADV61693.1"/>
    <property type="molecule type" value="Genomic_DNA"/>
</dbReference>
<organism evidence="2 3">
    <name type="scientific">Isosphaera pallida (strain ATCC 43644 / DSM 9630 / IS1B)</name>
    <dbReference type="NCBI Taxonomy" id="575540"/>
    <lineage>
        <taxon>Bacteria</taxon>
        <taxon>Pseudomonadati</taxon>
        <taxon>Planctomycetota</taxon>
        <taxon>Planctomycetia</taxon>
        <taxon>Isosphaerales</taxon>
        <taxon>Isosphaeraceae</taxon>
        <taxon>Isosphaera</taxon>
    </lineage>
</organism>
<protein>
    <submittedName>
        <fullName evidence="2">Uncharacterized protein</fullName>
    </submittedName>
</protein>
<dbReference type="InParanoid" id="E8R4U7"/>
<dbReference type="AlphaFoldDB" id="E8R4U7"/>
<dbReference type="KEGG" id="ipa:Isop_1105"/>
<accession>E8R4U7</accession>
<feature type="region of interest" description="Disordered" evidence="1">
    <location>
        <begin position="98"/>
        <end position="136"/>
    </location>
</feature>
<evidence type="ECO:0000313" key="3">
    <source>
        <dbReference type="Proteomes" id="UP000008631"/>
    </source>
</evidence>
<evidence type="ECO:0000256" key="1">
    <source>
        <dbReference type="SAM" id="MobiDB-lite"/>
    </source>
</evidence>
<keyword evidence="3" id="KW-1185">Reference proteome</keyword>
<dbReference type="HOGENOM" id="CLU_1872646_0_0_0"/>
<reference evidence="2 3" key="2">
    <citation type="journal article" date="2011" name="Stand. Genomic Sci.">
        <title>Complete genome sequence of Isosphaera pallida type strain (IS1B).</title>
        <authorList>
            <consortium name="US DOE Joint Genome Institute (JGI-PGF)"/>
            <person name="Goker M."/>
            <person name="Cleland D."/>
            <person name="Saunders E."/>
            <person name="Lapidus A."/>
            <person name="Nolan M."/>
            <person name="Lucas S."/>
            <person name="Hammon N."/>
            <person name="Deshpande S."/>
            <person name="Cheng J.F."/>
            <person name="Tapia R."/>
            <person name="Han C."/>
            <person name="Goodwin L."/>
            <person name="Pitluck S."/>
            <person name="Liolios K."/>
            <person name="Pagani I."/>
            <person name="Ivanova N."/>
            <person name="Mavromatis K."/>
            <person name="Pati A."/>
            <person name="Chen A."/>
            <person name="Palaniappan K."/>
            <person name="Land M."/>
            <person name="Hauser L."/>
            <person name="Chang Y.J."/>
            <person name="Jeffries C.D."/>
            <person name="Detter J.C."/>
            <person name="Beck B."/>
            <person name="Woyke T."/>
            <person name="Bristow J."/>
            <person name="Eisen J.A."/>
            <person name="Markowitz V."/>
            <person name="Hugenholtz P."/>
            <person name="Kyrpides N.C."/>
            <person name="Klenk H.P."/>
        </authorList>
    </citation>
    <scope>NUCLEOTIDE SEQUENCE [LARGE SCALE GENOMIC DNA]</scope>
    <source>
        <strain evidence="3">ATCC 43644 / DSM 9630 / IS1B</strain>
    </source>
</reference>
<evidence type="ECO:0000313" key="2">
    <source>
        <dbReference type="EMBL" id="ADV61693.1"/>
    </source>
</evidence>
<name>E8R4U7_ISOPI</name>